<reference evidence="2 3" key="1">
    <citation type="journal article" date="2018" name="IMA Fungus">
        <title>IMA Genome-F 10: Nine draft genome sequences of Claviceps purpurea s.lat., including C. arundinis, C. humidiphila, and C. cf. spartinae, pseudomolecules for the pitch canker pathogen Fusarium circinatum, draft genome of Davidsoniella eucalypti, Grosmannia galeiformis, Quambalaria eucalypti, and Teratosphaeria destructans.</title>
        <authorList>
            <person name="Wingfield B.D."/>
            <person name="Liu M."/>
            <person name="Nguyen H.D."/>
            <person name="Lane F.A."/>
            <person name="Morgan S.W."/>
            <person name="De Vos L."/>
            <person name="Wilken P.M."/>
            <person name="Duong T.A."/>
            <person name="Aylward J."/>
            <person name="Coetzee M.P."/>
            <person name="Dadej K."/>
            <person name="De Beer Z.W."/>
            <person name="Findlay W."/>
            <person name="Havenga M."/>
            <person name="Kolarik M."/>
            <person name="Menzies J.G."/>
            <person name="Naidoo K."/>
            <person name="Pochopski O."/>
            <person name="Shoukouhi P."/>
            <person name="Santana Q.C."/>
            <person name="Seifert K.A."/>
            <person name="Soal N."/>
            <person name="Steenkamp E.T."/>
            <person name="Tatham C.T."/>
            <person name="van der Nest M.A."/>
            <person name="Wingfield M.J."/>
        </authorList>
    </citation>
    <scope>NUCLEOTIDE SEQUENCE [LARGE SCALE GENOMIC DNA]</scope>
    <source>
        <strain evidence="2">CMW44962</strain>
    </source>
</reference>
<evidence type="ECO:0000259" key="1">
    <source>
        <dbReference type="Pfam" id="PF01266"/>
    </source>
</evidence>
<sequence>MADSGGINGKHVVGGMNGTASNLRLPVPNSTRPFWHTKLHNLADHRTTPDLPTEADVVIIGSGYAGASVSYNLAKSPRPPNSIVVLEAREVCSGATFRNGGHLRPDLYGHIPTYVDRYGTEAGKQWAEYEIAHVQAIKKLIEDEDIDCNFTLTRSTDCWCNEEAAKEIKATWDLMKSYDFPYLEDVHFVFGPRAAAISGVKDAKAMATYTAATLWPYKLISGLLQRAIATGNVNLQAHTPAIGIRANEDATWTIETPRGSIRASKVVHASNAFISSLLPEYSKSIVPCKGICCHIQVPEGQTAPYLSNSYVVRDPDTSLSYLIPREDGGIIVGGDQYHFKPDRESWYNNTDDSTLIEASKNFYDGYMQRTFRGWEDSGASVEQIWTGIMGYSYDSLPHVGTVPSKEGQFVLAGFNGHGMPVVWLASKAIAEMVAVGKTFEETGMPWIAKTTEERLKKAQDGPEGGDILA</sequence>
<proteinExistence type="predicted"/>
<dbReference type="GO" id="GO:0005737">
    <property type="term" value="C:cytoplasm"/>
    <property type="evidence" value="ECO:0007669"/>
    <property type="project" value="TreeGrafter"/>
</dbReference>
<dbReference type="EMBL" id="RIBY02001901">
    <property type="protein sequence ID" value="KAH9827188.1"/>
    <property type="molecule type" value="Genomic_DNA"/>
</dbReference>
<dbReference type="AlphaFoldDB" id="A0A9W7SRV5"/>
<dbReference type="PANTHER" id="PTHR13847:SF279">
    <property type="entry name" value="FAD DEPENDENT OXIDOREDUCTASE DOMAIN-CONTAINING PROTEIN-RELATED"/>
    <property type="match status" value="1"/>
</dbReference>
<dbReference type="InterPro" id="IPR036188">
    <property type="entry name" value="FAD/NAD-bd_sf"/>
</dbReference>
<dbReference type="SUPFAM" id="SSF51905">
    <property type="entry name" value="FAD/NAD(P)-binding domain"/>
    <property type="match status" value="1"/>
</dbReference>
<gene>
    <name evidence="2" type="ORF">Tdes44962_MAKER02997</name>
</gene>
<comment type="caution">
    <text evidence="2">The sequence shown here is derived from an EMBL/GenBank/DDBJ whole genome shotgun (WGS) entry which is preliminary data.</text>
</comment>
<organism evidence="2 3">
    <name type="scientific">Teratosphaeria destructans</name>
    <dbReference type="NCBI Taxonomy" id="418781"/>
    <lineage>
        <taxon>Eukaryota</taxon>
        <taxon>Fungi</taxon>
        <taxon>Dikarya</taxon>
        <taxon>Ascomycota</taxon>
        <taxon>Pezizomycotina</taxon>
        <taxon>Dothideomycetes</taxon>
        <taxon>Dothideomycetidae</taxon>
        <taxon>Mycosphaerellales</taxon>
        <taxon>Teratosphaeriaceae</taxon>
        <taxon>Teratosphaeria</taxon>
    </lineage>
</organism>
<accession>A0A9W7SRV5</accession>
<keyword evidence="3" id="KW-1185">Reference proteome</keyword>
<dbReference type="Pfam" id="PF01266">
    <property type="entry name" value="DAO"/>
    <property type="match status" value="1"/>
</dbReference>
<dbReference type="PANTHER" id="PTHR13847">
    <property type="entry name" value="SARCOSINE DEHYDROGENASE-RELATED"/>
    <property type="match status" value="1"/>
</dbReference>
<dbReference type="Gene3D" id="3.50.50.60">
    <property type="entry name" value="FAD/NAD(P)-binding domain"/>
    <property type="match status" value="1"/>
</dbReference>
<reference evidence="2 3" key="2">
    <citation type="journal article" date="2021" name="Curr. Genet.">
        <title>Genetic response to nitrogen starvation in the aggressive Eucalyptus foliar pathogen Teratosphaeria destructans.</title>
        <authorList>
            <person name="Havenga M."/>
            <person name="Wingfield B.D."/>
            <person name="Wingfield M.J."/>
            <person name="Dreyer L.L."/>
            <person name="Roets F."/>
            <person name="Aylward J."/>
        </authorList>
    </citation>
    <scope>NUCLEOTIDE SEQUENCE [LARGE SCALE GENOMIC DNA]</scope>
    <source>
        <strain evidence="2">CMW44962</strain>
    </source>
</reference>
<evidence type="ECO:0000313" key="2">
    <source>
        <dbReference type="EMBL" id="KAH9827188.1"/>
    </source>
</evidence>
<dbReference type="Proteomes" id="UP001138500">
    <property type="component" value="Unassembled WGS sequence"/>
</dbReference>
<dbReference type="OrthoDB" id="429143at2759"/>
<name>A0A9W7SRV5_9PEZI</name>
<feature type="domain" description="FAD dependent oxidoreductase" evidence="1">
    <location>
        <begin position="56"/>
        <end position="432"/>
    </location>
</feature>
<dbReference type="Gene3D" id="3.30.9.10">
    <property type="entry name" value="D-Amino Acid Oxidase, subunit A, domain 2"/>
    <property type="match status" value="1"/>
</dbReference>
<evidence type="ECO:0000313" key="3">
    <source>
        <dbReference type="Proteomes" id="UP001138500"/>
    </source>
</evidence>
<protein>
    <submittedName>
        <fullName evidence="2">FAD dependent oxidoreductase superfamily</fullName>
    </submittedName>
</protein>
<dbReference type="InterPro" id="IPR006076">
    <property type="entry name" value="FAD-dep_OxRdtase"/>
</dbReference>